<dbReference type="PROSITE" id="PS51733">
    <property type="entry name" value="BPL_LPL_CATALYTIC"/>
    <property type="match status" value="1"/>
</dbReference>
<accession>A0A7U6GDA0</accession>
<dbReference type="UniPathway" id="UPA00537">
    <property type="reaction ID" value="UER00595"/>
</dbReference>
<evidence type="ECO:0000256" key="1">
    <source>
        <dbReference type="ARBA" id="ARBA00005085"/>
    </source>
</evidence>
<proteinExistence type="predicted"/>
<evidence type="ECO:0000313" key="4">
    <source>
        <dbReference type="Proteomes" id="UP000004793"/>
    </source>
</evidence>
<reference evidence="3 4" key="1">
    <citation type="submission" date="2011-01" db="EMBL/GenBank/DDBJ databases">
        <title>Whole genome sequence of Caldisericum exile AZM16c01.</title>
        <authorList>
            <person name="Narita-Yamada S."/>
            <person name="Kawakoshi A."/>
            <person name="Nakamura S."/>
            <person name="Sasagawa M."/>
            <person name="Fukada J."/>
            <person name="Sekine M."/>
            <person name="Kato Y."/>
            <person name="Fukai R."/>
            <person name="Sasaki K."/>
            <person name="Hanamaki A."/>
            <person name="Narita H."/>
            <person name="Konno Y."/>
            <person name="Mori K."/>
            <person name="Yamazaki S."/>
            <person name="Suzuki K."/>
            <person name="Fujita N."/>
        </authorList>
    </citation>
    <scope>NUCLEOTIDE SEQUENCE [LARGE SCALE GENOMIC DNA]</scope>
    <source>
        <strain evidence="4">DSM 21853 / NBRC 104410 / AZM16c01</strain>
    </source>
</reference>
<dbReference type="RefSeq" id="WP_014452702.1">
    <property type="nucleotide sequence ID" value="NC_017096.1"/>
</dbReference>
<evidence type="ECO:0000259" key="2">
    <source>
        <dbReference type="PROSITE" id="PS51733"/>
    </source>
</evidence>
<dbReference type="Pfam" id="PF21948">
    <property type="entry name" value="LplA-B_cat"/>
    <property type="match status" value="1"/>
</dbReference>
<dbReference type="InterPro" id="IPR045864">
    <property type="entry name" value="aa-tRNA-synth_II/BPL/LPL"/>
</dbReference>
<dbReference type="InterPro" id="IPR004143">
    <property type="entry name" value="BPL_LPL_catalytic"/>
</dbReference>
<dbReference type="GO" id="GO:0016874">
    <property type="term" value="F:ligase activity"/>
    <property type="evidence" value="ECO:0007669"/>
    <property type="project" value="UniProtKB-KW"/>
</dbReference>
<dbReference type="OrthoDB" id="9787898at2"/>
<dbReference type="AlphaFoldDB" id="A0A7U6GDA0"/>
<feature type="domain" description="BPL/LPL catalytic" evidence="2">
    <location>
        <begin position="28"/>
        <end position="220"/>
    </location>
</feature>
<keyword evidence="3" id="KW-0436">Ligase</keyword>
<dbReference type="GO" id="GO:0017118">
    <property type="term" value="F:lipoyltransferase activity"/>
    <property type="evidence" value="ECO:0007669"/>
    <property type="project" value="TreeGrafter"/>
</dbReference>
<keyword evidence="4" id="KW-1185">Reference proteome</keyword>
<dbReference type="Proteomes" id="UP000004793">
    <property type="component" value="Chromosome"/>
</dbReference>
<dbReference type="GO" id="GO:0005737">
    <property type="term" value="C:cytoplasm"/>
    <property type="evidence" value="ECO:0007669"/>
    <property type="project" value="TreeGrafter"/>
</dbReference>
<dbReference type="EMBL" id="AP012051">
    <property type="protein sequence ID" value="BAL80295.1"/>
    <property type="molecule type" value="Genomic_DNA"/>
</dbReference>
<protein>
    <submittedName>
        <fullName evidence="3">Lipoate-protein ligase A</fullName>
    </submittedName>
</protein>
<dbReference type="GO" id="GO:0009249">
    <property type="term" value="P:protein lipoylation"/>
    <property type="evidence" value="ECO:0007669"/>
    <property type="project" value="InterPro"/>
</dbReference>
<evidence type="ECO:0000313" key="3">
    <source>
        <dbReference type="EMBL" id="BAL80295.1"/>
    </source>
</evidence>
<dbReference type="InterPro" id="IPR004562">
    <property type="entry name" value="LipoylTrfase_LipoateP_Ligase"/>
</dbReference>
<organism evidence="3 4">
    <name type="scientific">Caldisericum exile (strain DSM 21853 / NBRC 104410 / AZM16c01)</name>
    <dbReference type="NCBI Taxonomy" id="511051"/>
    <lineage>
        <taxon>Bacteria</taxon>
        <taxon>Pseudomonadati</taxon>
        <taxon>Caldisericota/Cryosericota group</taxon>
        <taxon>Caldisericota</taxon>
        <taxon>Caldisericia</taxon>
        <taxon>Caldisericales</taxon>
        <taxon>Caldisericaceae</taxon>
        <taxon>Caldisericum</taxon>
    </lineage>
</organism>
<dbReference type="PANTHER" id="PTHR12561:SF3">
    <property type="entry name" value="LIPOYLTRANSFERASE 1, MITOCHONDRIAL"/>
    <property type="match status" value="1"/>
</dbReference>
<dbReference type="KEGG" id="cex:CSE_01690"/>
<dbReference type="PANTHER" id="PTHR12561">
    <property type="entry name" value="LIPOATE-PROTEIN LIGASE"/>
    <property type="match status" value="1"/>
</dbReference>
<dbReference type="Gene3D" id="3.30.930.10">
    <property type="entry name" value="Bira Bifunctional Protein, Domain 2"/>
    <property type="match status" value="1"/>
</dbReference>
<sequence length="223" mass="25663">MEIEVIESNSFDPFENLKIEQDLFESPLSNKIILRFWVNSPSVIIGKFQKVEYEVNLDLAQSLGIPVLRRFSGGGAVYHDEGVLNMTIIKEKELWLFSNYIIDEAKYLTNLIADAIEKETGNPVRVNERNGIFINYKKIAGSSVAVSRNFLYHISILVNANQKILKEILQGHPYEESEKRFVKSVKSEVINLQEFNPQINIITLKEHLKRHLVKNLHLKIGQL</sequence>
<name>A0A7U6GDA0_CALEA</name>
<dbReference type="CDD" id="cd16443">
    <property type="entry name" value="LplA"/>
    <property type="match status" value="1"/>
</dbReference>
<dbReference type="SUPFAM" id="SSF55681">
    <property type="entry name" value="Class II aaRS and biotin synthetases"/>
    <property type="match status" value="1"/>
</dbReference>
<comment type="pathway">
    <text evidence="1">Protein modification; protein lipoylation via exogenous pathway; protein N(6)-(lipoyl)lysine from lipoate: step 2/2.</text>
</comment>
<gene>
    <name evidence="3" type="ordered locus">CSE_01690</name>
</gene>